<reference evidence="1 2" key="1">
    <citation type="submission" date="2018-06" db="EMBL/GenBank/DDBJ databases">
        <title>Genomic Encyclopedia of Type Strains, Phase III (KMG-III): the genomes of soil and plant-associated and newly described type strains.</title>
        <authorList>
            <person name="Whitman W."/>
        </authorList>
    </citation>
    <scope>NUCLEOTIDE SEQUENCE [LARGE SCALE GENOMIC DNA]</scope>
    <source>
        <strain evidence="1 2">CGMCC 1.12504</strain>
    </source>
</reference>
<dbReference type="EMBL" id="QLSV01000014">
    <property type="protein sequence ID" value="RAR46872.1"/>
    <property type="molecule type" value="Genomic_DNA"/>
</dbReference>
<dbReference type="Proteomes" id="UP000249518">
    <property type="component" value="Unassembled WGS sequence"/>
</dbReference>
<dbReference type="RefSeq" id="WP_245942999.1">
    <property type="nucleotide sequence ID" value="NZ_QLSV01000014.1"/>
</dbReference>
<sequence>MKNKIILLLSILTTSSIYSQTEYVEKYENGEIKLKGFVIDSVLIGNYLEYYETRTLKTQVNLKIVNTKPITQKFMSLNAALEIT</sequence>
<name>A0A328WKJ4_9FLAO</name>
<gene>
    <name evidence="1" type="ORF">B0I10_11492</name>
</gene>
<accession>A0A328WKJ4</accession>
<evidence type="ECO:0000313" key="2">
    <source>
        <dbReference type="Proteomes" id="UP000249518"/>
    </source>
</evidence>
<evidence type="ECO:0000313" key="1">
    <source>
        <dbReference type="EMBL" id="RAR46872.1"/>
    </source>
</evidence>
<protein>
    <submittedName>
        <fullName evidence="1">Uncharacterized protein</fullName>
    </submittedName>
</protein>
<proteinExistence type="predicted"/>
<organism evidence="1 2">
    <name type="scientific">Flavobacterium lacus</name>
    <dbReference type="NCBI Taxonomy" id="1353778"/>
    <lineage>
        <taxon>Bacteria</taxon>
        <taxon>Pseudomonadati</taxon>
        <taxon>Bacteroidota</taxon>
        <taxon>Flavobacteriia</taxon>
        <taxon>Flavobacteriales</taxon>
        <taxon>Flavobacteriaceae</taxon>
        <taxon>Flavobacterium</taxon>
    </lineage>
</organism>
<keyword evidence="2" id="KW-1185">Reference proteome</keyword>
<dbReference type="AlphaFoldDB" id="A0A328WKJ4"/>
<comment type="caution">
    <text evidence="1">The sequence shown here is derived from an EMBL/GenBank/DDBJ whole genome shotgun (WGS) entry which is preliminary data.</text>
</comment>